<dbReference type="SUPFAM" id="SSF51735">
    <property type="entry name" value="NAD(P)-binding Rossmann-fold domains"/>
    <property type="match status" value="1"/>
</dbReference>
<name>A0A5M3YP11_ASPTE</name>
<evidence type="ECO:0000259" key="1">
    <source>
        <dbReference type="Pfam" id="PF01370"/>
    </source>
</evidence>
<evidence type="ECO:0000313" key="4">
    <source>
        <dbReference type="Proteomes" id="UP000452235"/>
    </source>
</evidence>
<feature type="domain" description="Aminoglycoside phosphotransferase" evidence="2">
    <location>
        <begin position="4"/>
        <end position="275"/>
    </location>
</feature>
<feature type="domain" description="NAD-dependent epimerase/dehydratase" evidence="1">
    <location>
        <begin position="477"/>
        <end position="728"/>
    </location>
</feature>
<proteinExistence type="predicted"/>
<dbReference type="GO" id="GO:0016740">
    <property type="term" value="F:transferase activity"/>
    <property type="evidence" value="ECO:0007669"/>
    <property type="project" value="UniProtKB-KW"/>
</dbReference>
<dbReference type="VEuPathDB" id="FungiDB:ATEG_09198"/>
<sequence length="803" mass="90032">MKYQEGQYNKTFLLTFNDGPEVVARLPNPNAGPNVLTTASEVATMDYARDIIGLPVPRVLSWNCDPSNPVGSEYIIMEKAKGTALGDIWYRLSKPSKHKFIEQVVEIEAILASVSFPKHGCIYYSKDLPNAYSRDSVSLDTDKLEGFCIGPVVDPVFWSDGRDKMDLYRGPWCDISDYAADIGNNERTWARQHAHPRMNYYRSNTDSEMPSEYVDLIEKYLLVAPHITACDSDSTDLLRPTLWHNDLHLNNIYVDLDTQTITSIIDWQTTEVAPLILQAKIPRMVQHTSPLPLGWVMPEKPDGYETLSEPDRVKADKLYESALCHKYYEVLTAKRNPRHYAAICHNDTWKTPVVEPIRSAAGAWSSREVFGLRASLMAVVDRWPEIQPAVDCPISFTEQERELHSEEMENRDYIETLMEEFRDAGILPVDGVVEPEDYEVLKETSDMQKKEFMSLAEDDEQRNFGARIQPQMDMKFVLVTGATGFIGAHIVDALLARGIRVRGATRSLAKGKAMMEARPQHANNLEFVQIEDFENPGGLIEAVKDVDGVIHTASPFTYDTTDNEKELIRPAINGVRAVLEAASTNPKVKRVVLTSSFASVLDVNRKAPPYFTYTGADWNPLTYEKSVDKATSAVVAYRGSKKFAELAAWEYVREKKPAFDLVALCPPMTFGPVVHPVSSVERLNESNAMLWKVASGSPLPVARVPFWIDVRDLAAAHVGALLTEGVGGRRYTPAAPERFSYAMAAEIIAEEFPGLKDGVQQDDQVIDESHGLDGETASRELGYTYRSFRETVRDLVAQALEMK</sequence>
<dbReference type="OrthoDB" id="2735536at2759"/>
<keyword evidence="3" id="KW-0808">Transferase</keyword>
<dbReference type="InterPro" id="IPR011009">
    <property type="entry name" value="Kinase-like_dom_sf"/>
</dbReference>
<dbReference type="InterPro" id="IPR002575">
    <property type="entry name" value="Aminoglycoside_PTrfase"/>
</dbReference>
<dbReference type="PANTHER" id="PTHR36091:SF2">
    <property type="entry name" value="AMINOGLYCOSIDE PHOSPHOTRANSFERASE DOMAIN-CONTAINING PROTEIN"/>
    <property type="match status" value="1"/>
</dbReference>
<dbReference type="Gene3D" id="3.30.200.20">
    <property type="entry name" value="Phosphorylase Kinase, domain 1"/>
    <property type="match status" value="1"/>
</dbReference>
<evidence type="ECO:0000313" key="3">
    <source>
        <dbReference type="EMBL" id="GFF15185.1"/>
    </source>
</evidence>
<dbReference type="EMBL" id="BLJY01000004">
    <property type="protein sequence ID" value="GFF15185.1"/>
    <property type="molecule type" value="Genomic_DNA"/>
</dbReference>
<reference evidence="3 4" key="1">
    <citation type="submission" date="2020-01" db="EMBL/GenBank/DDBJ databases">
        <title>Aspergillus terreus IFO 6365 whole genome shotgun sequence.</title>
        <authorList>
            <person name="Kanamasa S."/>
            <person name="Takahashi H."/>
        </authorList>
    </citation>
    <scope>NUCLEOTIDE SEQUENCE [LARGE SCALE GENOMIC DNA]</scope>
    <source>
        <strain evidence="3 4">IFO 6365</strain>
    </source>
</reference>
<dbReference type="Pfam" id="PF01370">
    <property type="entry name" value="Epimerase"/>
    <property type="match status" value="1"/>
</dbReference>
<dbReference type="GO" id="GO:0005739">
    <property type="term" value="C:mitochondrion"/>
    <property type="evidence" value="ECO:0007669"/>
    <property type="project" value="TreeGrafter"/>
</dbReference>
<dbReference type="CDD" id="cd05227">
    <property type="entry name" value="AR_SDR_e"/>
    <property type="match status" value="1"/>
</dbReference>
<dbReference type="InterPro" id="IPR001509">
    <property type="entry name" value="Epimerase_deHydtase"/>
</dbReference>
<dbReference type="Gene3D" id="3.40.50.720">
    <property type="entry name" value="NAD(P)-binding Rossmann-like Domain"/>
    <property type="match status" value="1"/>
</dbReference>
<comment type="caution">
    <text evidence="3">The sequence shown here is derived from an EMBL/GenBank/DDBJ whole genome shotgun (WGS) entry which is preliminary data.</text>
</comment>
<dbReference type="InterPro" id="IPR036291">
    <property type="entry name" value="NAD(P)-bd_dom_sf"/>
</dbReference>
<evidence type="ECO:0000259" key="2">
    <source>
        <dbReference type="Pfam" id="PF01636"/>
    </source>
</evidence>
<dbReference type="AlphaFoldDB" id="A0A5M3YP11"/>
<dbReference type="Pfam" id="PF01636">
    <property type="entry name" value="APH"/>
    <property type="match status" value="1"/>
</dbReference>
<accession>A0A5M3YP11</accession>
<dbReference type="SUPFAM" id="SSF56112">
    <property type="entry name" value="Protein kinase-like (PK-like)"/>
    <property type="match status" value="1"/>
</dbReference>
<gene>
    <name evidence="3" type="ORF">ATEIFO6365_0004030400</name>
</gene>
<organism evidence="3 4">
    <name type="scientific">Aspergillus terreus</name>
    <dbReference type="NCBI Taxonomy" id="33178"/>
    <lineage>
        <taxon>Eukaryota</taxon>
        <taxon>Fungi</taxon>
        <taxon>Dikarya</taxon>
        <taxon>Ascomycota</taxon>
        <taxon>Pezizomycotina</taxon>
        <taxon>Eurotiomycetes</taxon>
        <taxon>Eurotiomycetidae</taxon>
        <taxon>Eurotiales</taxon>
        <taxon>Aspergillaceae</taxon>
        <taxon>Aspergillus</taxon>
        <taxon>Aspergillus subgen. Circumdati</taxon>
    </lineage>
</organism>
<dbReference type="Gene3D" id="3.90.1200.10">
    <property type="match status" value="1"/>
</dbReference>
<dbReference type="PANTHER" id="PTHR36091">
    <property type="entry name" value="ALTERED INHERITANCE OF MITOCHONDRIA PROTEIN 9, MITOCHONDRIAL"/>
    <property type="match status" value="1"/>
</dbReference>
<dbReference type="InterPro" id="IPR051035">
    <property type="entry name" value="Mito_inheritance_9"/>
</dbReference>
<protein>
    <submittedName>
        <fullName evidence="3">Phosphotransferase family protein</fullName>
    </submittedName>
</protein>
<keyword evidence="4" id="KW-1185">Reference proteome</keyword>
<dbReference type="Proteomes" id="UP000452235">
    <property type="component" value="Unassembled WGS sequence"/>
</dbReference>